<reference evidence="3" key="1">
    <citation type="journal article" date="2013" name="Nature">
        <title>Pan genome of the phytoplankton Emiliania underpins its global distribution.</title>
        <authorList>
            <person name="Read B.A."/>
            <person name="Kegel J."/>
            <person name="Klute M.J."/>
            <person name="Kuo A."/>
            <person name="Lefebvre S.C."/>
            <person name="Maumus F."/>
            <person name="Mayer C."/>
            <person name="Miller J."/>
            <person name="Monier A."/>
            <person name="Salamov A."/>
            <person name="Young J."/>
            <person name="Aguilar M."/>
            <person name="Claverie J.M."/>
            <person name="Frickenhaus S."/>
            <person name="Gonzalez K."/>
            <person name="Herman E.K."/>
            <person name="Lin Y.C."/>
            <person name="Napier J."/>
            <person name="Ogata H."/>
            <person name="Sarno A.F."/>
            <person name="Shmutz J."/>
            <person name="Schroeder D."/>
            <person name="de Vargas C."/>
            <person name="Verret F."/>
            <person name="von Dassow P."/>
            <person name="Valentin K."/>
            <person name="Van de Peer Y."/>
            <person name="Wheeler G."/>
            <person name="Dacks J.B."/>
            <person name="Delwiche C.F."/>
            <person name="Dyhrman S.T."/>
            <person name="Glockner G."/>
            <person name="John U."/>
            <person name="Richards T."/>
            <person name="Worden A.Z."/>
            <person name="Zhang X."/>
            <person name="Grigoriev I.V."/>
            <person name="Allen A.E."/>
            <person name="Bidle K."/>
            <person name="Borodovsky M."/>
            <person name="Bowler C."/>
            <person name="Brownlee C."/>
            <person name="Cock J.M."/>
            <person name="Elias M."/>
            <person name="Gladyshev V.N."/>
            <person name="Groth M."/>
            <person name="Guda C."/>
            <person name="Hadaegh A."/>
            <person name="Iglesias-Rodriguez M.D."/>
            <person name="Jenkins J."/>
            <person name="Jones B.M."/>
            <person name="Lawson T."/>
            <person name="Leese F."/>
            <person name="Lindquist E."/>
            <person name="Lobanov A."/>
            <person name="Lomsadze A."/>
            <person name="Malik S.B."/>
            <person name="Marsh M.E."/>
            <person name="Mackinder L."/>
            <person name="Mock T."/>
            <person name="Mueller-Roeber B."/>
            <person name="Pagarete A."/>
            <person name="Parker M."/>
            <person name="Probert I."/>
            <person name="Quesneville H."/>
            <person name="Raines C."/>
            <person name="Rensing S.A."/>
            <person name="Riano-Pachon D.M."/>
            <person name="Richier S."/>
            <person name="Rokitta S."/>
            <person name="Shiraiwa Y."/>
            <person name="Soanes D.M."/>
            <person name="van der Giezen M."/>
            <person name="Wahlund T.M."/>
            <person name="Williams B."/>
            <person name="Wilson W."/>
            <person name="Wolfe G."/>
            <person name="Wurch L.L."/>
        </authorList>
    </citation>
    <scope>NUCLEOTIDE SEQUENCE</scope>
</reference>
<sequence length="381" mass="40325">MSASDVSSVPITSAKRHGRIFVKNMAVLEGWQRAYERADEATLGVAVSALARLACNSDGGAGFNSGLRSALGSFLAGFAALCLEESLSVEQRLQRAGIERLLGAALSPPVHAGPDAHGGASLRATLLSCAAELTRRGSASGGEARLVPKMVRMATIPSGASESSRVEMAWRLQEVSQPVCAAARQRLEEEFDSSSRLGSIRLLHALWEEFAAAAAPEGEQDAQQQGGWRKALAALGGSVMNAAVGACMYDAVGKARDRDRETRRVAFRVVALFTGEPDAELPPSLCDPDAVAMLVERARNGAGSTDEMCGLAARVFWSFVISHVPDPASALVKLRVAERISLYEPLLRERASELFGAQFDDAMLAPGDDGEQDDGDFADPP</sequence>
<reference evidence="2" key="2">
    <citation type="submission" date="2024-10" db="UniProtKB">
        <authorList>
            <consortium name="EnsemblProtists"/>
        </authorList>
    </citation>
    <scope>IDENTIFICATION</scope>
</reference>
<dbReference type="KEGG" id="ehx:EMIHUDRAFT_215871"/>
<evidence type="ECO:0000256" key="1">
    <source>
        <dbReference type="SAM" id="MobiDB-lite"/>
    </source>
</evidence>
<accession>A0A0D3IG24</accession>
<protein>
    <submittedName>
        <fullName evidence="2">Uncharacterized protein</fullName>
    </submittedName>
</protein>
<feature type="compositionally biased region" description="Acidic residues" evidence="1">
    <location>
        <begin position="368"/>
        <end position="381"/>
    </location>
</feature>
<evidence type="ECO:0000313" key="3">
    <source>
        <dbReference type="Proteomes" id="UP000013827"/>
    </source>
</evidence>
<name>A0A0D3IG24_EMIH1</name>
<dbReference type="AlphaFoldDB" id="A0A0D3IG24"/>
<dbReference type="Proteomes" id="UP000013827">
    <property type="component" value="Unassembled WGS sequence"/>
</dbReference>
<dbReference type="GeneID" id="17256323"/>
<dbReference type="RefSeq" id="XP_005762638.1">
    <property type="nucleotide sequence ID" value="XM_005762581.1"/>
</dbReference>
<keyword evidence="3" id="KW-1185">Reference proteome</keyword>
<dbReference type="PaxDb" id="2903-EOD10209"/>
<feature type="region of interest" description="Disordered" evidence="1">
    <location>
        <begin position="362"/>
        <end position="381"/>
    </location>
</feature>
<dbReference type="HOGENOM" id="CLU_726533_0_0_1"/>
<proteinExistence type="predicted"/>
<evidence type="ECO:0000313" key="2">
    <source>
        <dbReference type="EnsemblProtists" id="EOD10209"/>
    </source>
</evidence>
<dbReference type="EnsemblProtists" id="EOD10209">
    <property type="protein sequence ID" value="EOD10209"/>
    <property type="gene ID" value="EMIHUDRAFT_215871"/>
</dbReference>
<organism evidence="2 3">
    <name type="scientific">Emiliania huxleyi (strain CCMP1516)</name>
    <dbReference type="NCBI Taxonomy" id="280463"/>
    <lineage>
        <taxon>Eukaryota</taxon>
        <taxon>Haptista</taxon>
        <taxon>Haptophyta</taxon>
        <taxon>Prymnesiophyceae</taxon>
        <taxon>Isochrysidales</taxon>
        <taxon>Noelaerhabdaceae</taxon>
        <taxon>Emiliania</taxon>
    </lineage>
</organism>